<evidence type="ECO:0000256" key="1">
    <source>
        <dbReference type="ARBA" id="ARBA00005446"/>
    </source>
</evidence>
<dbReference type="WBParaSite" id="Hba_20483">
    <property type="protein sequence ID" value="Hba_20483"/>
    <property type="gene ID" value="Hba_20483"/>
</dbReference>
<feature type="region of interest" description="Disordered" evidence="6">
    <location>
        <begin position="1"/>
        <end position="51"/>
    </location>
</feature>
<dbReference type="Pfam" id="PF00271">
    <property type="entry name" value="Helicase_C"/>
    <property type="match status" value="1"/>
</dbReference>
<accession>A0A1I7XRP0</accession>
<dbReference type="SUPFAM" id="SSF52540">
    <property type="entry name" value="P-loop containing nucleoside triphosphate hydrolases"/>
    <property type="match status" value="1"/>
</dbReference>
<reference evidence="9" key="1">
    <citation type="submission" date="2016-11" db="UniProtKB">
        <authorList>
            <consortium name="WormBaseParasite"/>
        </authorList>
    </citation>
    <scope>IDENTIFICATION</scope>
</reference>
<dbReference type="InterPro" id="IPR027417">
    <property type="entry name" value="P-loop_NTPase"/>
</dbReference>
<comment type="similarity">
    <text evidence="1">Belongs to the helicase family. RecQ subfamily.</text>
</comment>
<dbReference type="Gene3D" id="3.40.50.300">
    <property type="entry name" value="P-loop containing nucleotide triphosphate hydrolases"/>
    <property type="match status" value="2"/>
</dbReference>
<keyword evidence="3" id="KW-0067">ATP-binding</keyword>
<dbReference type="EC" id="5.6.2.4" evidence="5"/>
<name>A0A1I7XRP0_HETBA</name>
<dbReference type="GO" id="GO:0005694">
    <property type="term" value="C:chromosome"/>
    <property type="evidence" value="ECO:0007669"/>
    <property type="project" value="TreeGrafter"/>
</dbReference>
<evidence type="ECO:0000256" key="2">
    <source>
        <dbReference type="ARBA" id="ARBA00022741"/>
    </source>
</evidence>
<evidence type="ECO:0000259" key="7">
    <source>
        <dbReference type="PROSITE" id="PS51194"/>
    </source>
</evidence>
<feature type="domain" description="Helicase C-terminal" evidence="7">
    <location>
        <begin position="189"/>
        <end position="368"/>
    </location>
</feature>
<organism evidence="8 9">
    <name type="scientific">Heterorhabditis bacteriophora</name>
    <name type="common">Entomopathogenic nematode worm</name>
    <dbReference type="NCBI Taxonomy" id="37862"/>
    <lineage>
        <taxon>Eukaryota</taxon>
        <taxon>Metazoa</taxon>
        <taxon>Ecdysozoa</taxon>
        <taxon>Nematoda</taxon>
        <taxon>Chromadorea</taxon>
        <taxon>Rhabditida</taxon>
        <taxon>Rhabditina</taxon>
        <taxon>Rhabditomorpha</taxon>
        <taxon>Strongyloidea</taxon>
        <taxon>Heterorhabditidae</taxon>
        <taxon>Heterorhabditis</taxon>
    </lineage>
</organism>
<dbReference type="GO" id="GO:0003676">
    <property type="term" value="F:nucleic acid binding"/>
    <property type="evidence" value="ECO:0007669"/>
    <property type="project" value="InterPro"/>
</dbReference>
<evidence type="ECO:0000313" key="8">
    <source>
        <dbReference type="Proteomes" id="UP000095283"/>
    </source>
</evidence>
<evidence type="ECO:0000256" key="3">
    <source>
        <dbReference type="ARBA" id="ARBA00022840"/>
    </source>
</evidence>
<dbReference type="InterPro" id="IPR011545">
    <property type="entry name" value="DEAD/DEAH_box_helicase_dom"/>
</dbReference>
<sequence length="453" mass="50678">MSANDAIVLESDEESSTYSKPKAGKSLTKALKKGNELGQSSSGQLSSSHVPSNLHVTMKNTELECERDRVLCNVFGHKKFKSNLQKQAVNCILRRKSDVYVSLPTGAGKSLCYQLPAVVHQGICIVVSPLIALITDQVAALQAKSIPSEALNSKLNSQERTRIIEAGTFSPIPWVALTATANVKAQEDILVQLGLKKVESFKASTFRQNLFYDVHMKDQLQIAPEIDLANFILKCITTNGVMKTATGKVDTSGKLLHKVGLSVIIILPNDKWMKNEVPVIAATIAFGMGIDKPDVRFVVHWTCPQNLAAYYQESGRAGRDGKRSYCRVYYSKSDRQFLNFLVNRDTNMLKTKKLIDAKEKQEQIAAIQSGFEKMVEYAEKAHGFREDDEYSSNNADGWERIEREETIRVRNIVHNEFAKRRKVAEIKKLTKNCEPFRFVKEAVGFVSAATMMY</sequence>
<dbReference type="PANTHER" id="PTHR13710:SF152">
    <property type="entry name" value="ATP-DEPENDENT DNA HELICASE Q5"/>
    <property type="match status" value="1"/>
</dbReference>
<dbReference type="InterPro" id="IPR001650">
    <property type="entry name" value="Helicase_C-like"/>
</dbReference>
<dbReference type="PROSITE" id="PS51194">
    <property type="entry name" value="HELICASE_CTER"/>
    <property type="match status" value="1"/>
</dbReference>
<evidence type="ECO:0000256" key="5">
    <source>
        <dbReference type="ARBA" id="ARBA00034808"/>
    </source>
</evidence>
<dbReference type="GO" id="GO:0009378">
    <property type="term" value="F:four-way junction helicase activity"/>
    <property type="evidence" value="ECO:0007669"/>
    <property type="project" value="TreeGrafter"/>
</dbReference>
<evidence type="ECO:0000256" key="4">
    <source>
        <dbReference type="ARBA" id="ARBA00034617"/>
    </source>
</evidence>
<dbReference type="Proteomes" id="UP000095283">
    <property type="component" value="Unplaced"/>
</dbReference>
<comment type="catalytic activity">
    <reaction evidence="4">
        <text>Couples ATP hydrolysis with the unwinding of duplex DNA by translocating in the 3'-5' direction.</text>
        <dbReference type="EC" id="5.6.2.4"/>
    </reaction>
</comment>
<evidence type="ECO:0000256" key="6">
    <source>
        <dbReference type="SAM" id="MobiDB-lite"/>
    </source>
</evidence>
<keyword evidence="8" id="KW-1185">Reference proteome</keyword>
<feature type="compositionally biased region" description="Low complexity" evidence="6">
    <location>
        <begin position="37"/>
        <end position="48"/>
    </location>
</feature>
<dbReference type="GO" id="GO:0005737">
    <property type="term" value="C:cytoplasm"/>
    <property type="evidence" value="ECO:0007669"/>
    <property type="project" value="TreeGrafter"/>
</dbReference>
<dbReference type="Pfam" id="PF00270">
    <property type="entry name" value="DEAD"/>
    <property type="match status" value="1"/>
</dbReference>
<dbReference type="GO" id="GO:0005524">
    <property type="term" value="F:ATP binding"/>
    <property type="evidence" value="ECO:0007669"/>
    <property type="project" value="UniProtKB-KW"/>
</dbReference>
<protein>
    <recommendedName>
        <fullName evidence="5">DNA 3'-5' helicase</fullName>
        <ecNumber evidence="5">5.6.2.4</ecNumber>
    </recommendedName>
</protein>
<dbReference type="PANTHER" id="PTHR13710">
    <property type="entry name" value="DNA HELICASE RECQ FAMILY MEMBER"/>
    <property type="match status" value="1"/>
</dbReference>
<dbReference type="GO" id="GO:0043138">
    <property type="term" value="F:3'-5' DNA helicase activity"/>
    <property type="evidence" value="ECO:0007669"/>
    <property type="project" value="UniProtKB-EC"/>
</dbReference>
<keyword evidence="2" id="KW-0547">Nucleotide-binding</keyword>
<dbReference type="AlphaFoldDB" id="A0A1I7XRP0"/>
<dbReference type="GO" id="GO:0005634">
    <property type="term" value="C:nucleus"/>
    <property type="evidence" value="ECO:0007669"/>
    <property type="project" value="TreeGrafter"/>
</dbReference>
<dbReference type="GO" id="GO:0000724">
    <property type="term" value="P:double-strand break repair via homologous recombination"/>
    <property type="evidence" value="ECO:0007669"/>
    <property type="project" value="TreeGrafter"/>
</dbReference>
<evidence type="ECO:0000313" key="9">
    <source>
        <dbReference type="WBParaSite" id="Hba_20483"/>
    </source>
</evidence>
<dbReference type="SMART" id="SM00490">
    <property type="entry name" value="HELICc"/>
    <property type="match status" value="1"/>
</dbReference>
<proteinExistence type="inferred from homology"/>